<evidence type="ECO:0000256" key="1">
    <source>
        <dbReference type="SAM" id="MobiDB-lite"/>
    </source>
</evidence>
<reference evidence="2 3" key="1">
    <citation type="journal article" date="2017" name="Curr. Biol.">
        <title>Genome architecture and evolution of a unichromosomal asexual nematode.</title>
        <authorList>
            <person name="Fradin H."/>
            <person name="Zegar C."/>
            <person name="Gutwein M."/>
            <person name="Lucas J."/>
            <person name="Kovtun M."/>
            <person name="Corcoran D."/>
            <person name="Baugh L.R."/>
            <person name="Kiontke K."/>
            <person name="Gunsalus K."/>
            <person name="Fitch D.H."/>
            <person name="Piano F."/>
        </authorList>
    </citation>
    <scope>NUCLEOTIDE SEQUENCE [LARGE SCALE GENOMIC DNA]</scope>
    <source>
        <strain evidence="2">PF1309</strain>
    </source>
</reference>
<accession>A0A2A2M3L3</accession>
<sequence>MALHRRPPDRLGRFEQRLAAIGANDVAELRAQEAHVGVVGDRRKRSGVDIGHARMLRCGRDRPLPQIPRHPGLVPGATEPQGGGKSLQPPPSPQSGPRTKSGVTAWVGGLTTPLLRPRPLVAQRIAQHRRGRLRRGGSAGVAGGAPFAFLFRRHRAVVVEVHLVEAAHRALAPFDLADHAVLVAVQPHQAAVLARQLGGVDAVVAVAVQAAEALVHRGREIDTAGHGGRHEAGRIGDRIRLRRFLLALLAARAQQGHRKDQRCRHSVSPQLSSPLMLPAQHPSRASRAMCRADSWAERRGHVPEGASWSGGSARHTAACPLASACARPS</sequence>
<evidence type="ECO:0000313" key="3">
    <source>
        <dbReference type="Proteomes" id="UP000218231"/>
    </source>
</evidence>
<dbReference type="AlphaFoldDB" id="A0A2A2M3L3"/>
<proteinExistence type="predicted"/>
<organism evidence="2 3">
    <name type="scientific">Diploscapter pachys</name>
    <dbReference type="NCBI Taxonomy" id="2018661"/>
    <lineage>
        <taxon>Eukaryota</taxon>
        <taxon>Metazoa</taxon>
        <taxon>Ecdysozoa</taxon>
        <taxon>Nematoda</taxon>
        <taxon>Chromadorea</taxon>
        <taxon>Rhabditida</taxon>
        <taxon>Rhabditina</taxon>
        <taxon>Rhabditomorpha</taxon>
        <taxon>Rhabditoidea</taxon>
        <taxon>Rhabditidae</taxon>
        <taxon>Diploscapter</taxon>
    </lineage>
</organism>
<comment type="caution">
    <text evidence="2">The sequence shown here is derived from an EMBL/GenBank/DDBJ whole genome shotgun (WGS) entry which is preliminary data.</text>
</comment>
<evidence type="ECO:0000313" key="2">
    <source>
        <dbReference type="EMBL" id="PAV93022.1"/>
    </source>
</evidence>
<name>A0A2A2M3L3_9BILA</name>
<gene>
    <name evidence="2" type="ORF">WR25_09782</name>
</gene>
<dbReference type="EMBL" id="LIAE01005806">
    <property type="protein sequence ID" value="PAV93022.1"/>
    <property type="molecule type" value="Genomic_DNA"/>
</dbReference>
<feature type="region of interest" description="Disordered" evidence="1">
    <location>
        <begin position="54"/>
        <end position="103"/>
    </location>
</feature>
<protein>
    <submittedName>
        <fullName evidence="2">Uncharacterized protein</fullName>
    </submittedName>
</protein>
<keyword evidence="3" id="KW-1185">Reference proteome</keyword>
<dbReference type="Proteomes" id="UP000218231">
    <property type="component" value="Unassembled WGS sequence"/>
</dbReference>
<feature type="region of interest" description="Disordered" evidence="1">
    <location>
        <begin position="257"/>
        <end position="279"/>
    </location>
</feature>